<sequence>MRIALHAAALSLLAAMTLPASAQSYTPQAALQKLFAVEGNSPYPSPYAGTLNFSALTSKYDSGHGHGYRNEVKVTDKQRLSAAQTHEHFAARVTPTLPAGAKTIVAQYHVEGLDTILKVYVQDTADKQGLDGKAGNGVFDILVRILGTDGKEVTTALGTVHSGEGFDLDIVFNAGEALVTARTASGGELKTPLTRIKGDDRQIYFKFGDYLQALDPDTGKHTIEPAKWDQYYRQNHIDSSQISFSHTIFERNGAQP</sequence>
<gene>
    <name evidence="3" type="ORF">GTP56_02280</name>
</gene>
<organism evidence="3 4">
    <name type="scientific">Duganella margarita</name>
    <dbReference type="NCBI Taxonomy" id="2692170"/>
    <lineage>
        <taxon>Bacteria</taxon>
        <taxon>Pseudomonadati</taxon>
        <taxon>Pseudomonadota</taxon>
        <taxon>Betaproteobacteria</taxon>
        <taxon>Burkholderiales</taxon>
        <taxon>Oxalobacteraceae</taxon>
        <taxon>Telluria group</taxon>
        <taxon>Duganella</taxon>
    </lineage>
</organism>
<accession>A0A7X4GWN5</accession>
<protein>
    <recommendedName>
        <fullName evidence="2">Alginate lyase 2 domain-containing protein</fullName>
    </recommendedName>
</protein>
<dbReference type="InterPro" id="IPR014895">
    <property type="entry name" value="Alginate_lyase_2"/>
</dbReference>
<dbReference type="SUPFAM" id="SSF49899">
    <property type="entry name" value="Concanavalin A-like lectins/glucanases"/>
    <property type="match status" value="1"/>
</dbReference>
<dbReference type="Proteomes" id="UP000469734">
    <property type="component" value="Unassembled WGS sequence"/>
</dbReference>
<feature type="chain" id="PRO_5030998449" description="Alginate lyase 2 domain-containing protein" evidence="1">
    <location>
        <begin position="23"/>
        <end position="256"/>
    </location>
</feature>
<dbReference type="Gene3D" id="2.60.120.200">
    <property type="match status" value="1"/>
</dbReference>
<evidence type="ECO:0000256" key="1">
    <source>
        <dbReference type="SAM" id="SignalP"/>
    </source>
</evidence>
<feature type="domain" description="Alginate lyase 2" evidence="2">
    <location>
        <begin position="17"/>
        <end position="222"/>
    </location>
</feature>
<reference evidence="3 4" key="1">
    <citation type="submission" date="2019-12" db="EMBL/GenBank/DDBJ databases">
        <title>Novel species isolated from a subtropical stream in China.</title>
        <authorList>
            <person name="Lu H."/>
        </authorList>
    </citation>
    <scope>NUCLEOTIDE SEQUENCE [LARGE SCALE GENOMIC DNA]</scope>
    <source>
        <strain evidence="3 4">FT134W</strain>
    </source>
</reference>
<dbReference type="Pfam" id="PF08787">
    <property type="entry name" value="Alginate_lyase2"/>
    <property type="match status" value="1"/>
</dbReference>
<evidence type="ECO:0000313" key="3">
    <source>
        <dbReference type="EMBL" id="MYM71021.1"/>
    </source>
</evidence>
<proteinExistence type="predicted"/>
<evidence type="ECO:0000313" key="4">
    <source>
        <dbReference type="Proteomes" id="UP000469734"/>
    </source>
</evidence>
<dbReference type="AlphaFoldDB" id="A0A7X4GWN5"/>
<comment type="caution">
    <text evidence="3">The sequence shown here is derived from an EMBL/GenBank/DDBJ whole genome shotgun (WGS) entry which is preliminary data.</text>
</comment>
<evidence type="ECO:0000259" key="2">
    <source>
        <dbReference type="Pfam" id="PF08787"/>
    </source>
</evidence>
<dbReference type="EMBL" id="WWCR01000001">
    <property type="protein sequence ID" value="MYM71021.1"/>
    <property type="molecule type" value="Genomic_DNA"/>
</dbReference>
<name>A0A7X4GWN5_9BURK</name>
<dbReference type="InterPro" id="IPR013320">
    <property type="entry name" value="ConA-like_dom_sf"/>
</dbReference>
<dbReference type="RefSeq" id="WP_161048823.1">
    <property type="nucleotide sequence ID" value="NZ_WWCR01000001.1"/>
</dbReference>
<feature type="signal peptide" evidence="1">
    <location>
        <begin position="1"/>
        <end position="22"/>
    </location>
</feature>
<keyword evidence="1" id="KW-0732">Signal</keyword>